<gene>
    <name evidence="1" type="ORF">PACLA_8A088237</name>
</gene>
<dbReference type="AlphaFoldDB" id="A0A6S7LTV4"/>
<organism evidence="1 2">
    <name type="scientific">Paramuricea clavata</name>
    <name type="common">Red gorgonian</name>
    <name type="synonym">Violescent sea-whip</name>
    <dbReference type="NCBI Taxonomy" id="317549"/>
    <lineage>
        <taxon>Eukaryota</taxon>
        <taxon>Metazoa</taxon>
        <taxon>Cnidaria</taxon>
        <taxon>Anthozoa</taxon>
        <taxon>Octocorallia</taxon>
        <taxon>Malacalcyonacea</taxon>
        <taxon>Plexauridae</taxon>
        <taxon>Paramuricea</taxon>
    </lineage>
</organism>
<dbReference type="EMBL" id="CACRXK020033142">
    <property type="protein sequence ID" value="CAB4043773.1"/>
    <property type="molecule type" value="Genomic_DNA"/>
</dbReference>
<keyword evidence="2" id="KW-1185">Reference proteome</keyword>
<dbReference type="Proteomes" id="UP001152795">
    <property type="component" value="Unassembled WGS sequence"/>
</dbReference>
<reference evidence="1" key="1">
    <citation type="submission" date="2020-04" db="EMBL/GenBank/DDBJ databases">
        <authorList>
            <person name="Alioto T."/>
            <person name="Alioto T."/>
            <person name="Gomez Garrido J."/>
        </authorList>
    </citation>
    <scope>NUCLEOTIDE SEQUENCE</scope>
    <source>
        <strain evidence="1">A484AB</strain>
    </source>
</reference>
<feature type="non-terminal residue" evidence="1">
    <location>
        <position position="90"/>
    </location>
</feature>
<evidence type="ECO:0000313" key="2">
    <source>
        <dbReference type="Proteomes" id="UP001152795"/>
    </source>
</evidence>
<evidence type="ECO:0000313" key="1">
    <source>
        <dbReference type="EMBL" id="CAB4043773.1"/>
    </source>
</evidence>
<dbReference type="Gene3D" id="3.30.750.130">
    <property type="match status" value="1"/>
</dbReference>
<accession>A0A6S7LTV4</accession>
<dbReference type="OrthoDB" id="10358439at2759"/>
<proteinExistence type="predicted"/>
<comment type="caution">
    <text evidence="1">The sequence shown here is derived from an EMBL/GenBank/DDBJ whole genome shotgun (WGS) entry which is preliminary data.</text>
</comment>
<protein>
    <submittedName>
        <fullName evidence="1">Uncharacterized protein</fullName>
    </submittedName>
</protein>
<name>A0A6S7LTV4_PARCT</name>
<sequence length="90" mass="10328">MVTVRNTHDPGKCSKSSHGELILVKDRENRDTVLICTEDNGVYSWKTTDNSKPSGEYFDPGYDCLDILNKNTKAKDGYYWVNFHRGKPKK</sequence>